<feature type="transmembrane region" description="Helical" evidence="1">
    <location>
        <begin position="6"/>
        <end position="25"/>
    </location>
</feature>
<organism evidence="2 3">
    <name type="scientific">Sorangium cellulosum</name>
    <name type="common">Polyangium cellulosum</name>
    <dbReference type="NCBI Taxonomy" id="56"/>
    <lineage>
        <taxon>Bacteria</taxon>
        <taxon>Pseudomonadati</taxon>
        <taxon>Myxococcota</taxon>
        <taxon>Polyangia</taxon>
        <taxon>Polyangiales</taxon>
        <taxon>Polyangiaceae</taxon>
        <taxon>Sorangium</taxon>
    </lineage>
</organism>
<proteinExistence type="predicted"/>
<protein>
    <submittedName>
        <fullName evidence="2">Uncharacterized protein</fullName>
    </submittedName>
</protein>
<dbReference type="Proteomes" id="UP000295781">
    <property type="component" value="Chromosome"/>
</dbReference>
<reference evidence="2 3" key="1">
    <citation type="submission" date="2015-09" db="EMBL/GenBank/DDBJ databases">
        <title>Sorangium comparison.</title>
        <authorList>
            <person name="Zaburannyi N."/>
            <person name="Bunk B."/>
            <person name="Overmann J."/>
            <person name="Mueller R."/>
        </authorList>
    </citation>
    <scope>NUCLEOTIDE SEQUENCE [LARGE SCALE GENOMIC DNA]</scope>
    <source>
        <strain evidence="2 3">So ceGT47</strain>
    </source>
</reference>
<keyword evidence="1" id="KW-0472">Membrane</keyword>
<evidence type="ECO:0000313" key="2">
    <source>
        <dbReference type="EMBL" id="AUX22693.1"/>
    </source>
</evidence>
<dbReference type="AlphaFoldDB" id="A0A4P2Q1G7"/>
<keyword evidence="1" id="KW-1133">Transmembrane helix</keyword>
<evidence type="ECO:0000256" key="1">
    <source>
        <dbReference type="SAM" id="Phobius"/>
    </source>
</evidence>
<dbReference type="OrthoDB" id="153100at2"/>
<sequence>MGTIIALTAILVPLLVVGMVLFFVFRRENAQVDAMKSRMAELDSRMARASLAQATVVSSRTRGTFQDGSMAFVDLRLEVQPPGGAPYLANTEWELNISSMSMVEPGKSVAVKIDGEDPEIIYPNVSWARLSRTFIARGVKKSKR</sequence>
<dbReference type="RefSeq" id="WP_129347813.1">
    <property type="nucleotide sequence ID" value="NZ_CP012670.1"/>
</dbReference>
<dbReference type="EMBL" id="CP012670">
    <property type="protein sequence ID" value="AUX22693.1"/>
    <property type="molecule type" value="Genomic_DNA"/>
</dbReference>
<keyword evidence="1" id="KW-0812">Transmembrane</keyword>
<accession>A0A4P2Q1G7</accession>
<gene>
    <name evidence="2" type="ORF">SOCEGT47_031990</name>
</gene>
<name>A0A4P2Q1G7_SORCE</name>
<evidence type="ECO:0000313" key="3">
    <source>
        <dbReference type="Proteomes" id="UP000295781"/>
    </source>
</evidence>